<evidence type="ECO:0000313" key="3">
    <source>
        <dbReference type="Proteomes" id="UP000663193"/>
    </source>
</evidence>
<gene>
    <name evidence="2" type="ORF">JI435_085880</name>
</gene>
<proteinExistence type="predicted"/>
<dbReference type="KEGG" id="pno:SNOG_08588"/>
<evidence type="ECO:0000256" key="1">
    <source>
        <dbReference type="SAM" id="MobiDB-lite"/>
    </source>
</evidence>
<dbReference type="EMBL" id="CP069029">
    <property type="protein sequence ID" value="QRC97637.1"/>
    <property type="molecule type" value="Genomic_DNA"/>
</dbReference>
<reference evidence="3" key="1">
    <citation type="journal article" date="2021" name="BMC Genomics">
        <title>Chromosome-level genome assembly and manually-curated proteome of model necrotroph Parastagonospora nodorum Sn15 reveals a genome-wide trove of candidate effector homologs, and redundancy of virulence-related functions within an accessory chromosome.</title>
        <authorList>
            <person name="Bertazzoni S."/>
            <person name="Jones D.A.B."/>
            <person name="Phan H.T."/>
            <person name="Tan K.-C."/>
            <person name="Hane J.K."/>
        </authorList>
    </citation>
    <scope>NUCLEOTIDE SEQUENCE [LARGE SCALE GENOMIC DNA]</scope>
    <source>
        <strain evidence="3">SN15 / ATCC MYA-4574 / FGSC 10173)</strain>
    </source>
</reference>
<name>A0A7U2F2T5_PHANO</name>
<dbReference type="Proteomes" id="UP000663193">
    <property type="component" value="Chromosome 7"/>
</dbReference>
<protein>
    <submittedName>
        <fullName evidence="2">Uncharacterized protein</fullName>
    </submittedName>
</protein>
<evidence type="ECO:0000313" key="2">
    <source>
        <dbReference type="EMBL" id="QRC97637.1"/>
    </source>
</evidence>
<dbReference type="AlphaFoldDB" id="A0A7U2F2T5"/>
<organism evidence="2 3">
    <name type="scientific">Phaeosphaeria nodorum (strain SN15 / ATCC MYA-4574 / FGSC 10173)</name>
    <name type="common">Glume blotch fungus</name>
    <name type="synonym">Parastagonospora nodorum</name>
    <dbReference type="NCBI Taxonomy" id="321614"/>
    <lineage>
        <taxon>Eukaryota</taxon>
        <taxon>Fungi</taxon>
        <taxon>Dikarya</taxon>
        <taxon>Ascomycota</taxon>
        <taxon>Pezizomycotina</taxon>
        <taxon>Dothideomycetes</taxon>
        <taxon>Pleosporomycetidae</taxon>
        <taxon>Pleosporales</taxon>
        <taxon>Pleosporineae</taxon>
        <taxon>Phaeosphaeriaceae</taxon>
        <taxon>Parastagonospora</taxon>
    </lineage>
</organism>
<feature type="region of interest" description="Disordered" evidence="1">
    <location>
        <begin position="1"/>
        <end position="28"/>
    </location>
</feature>
<dbReference type="RefSeq" id="XP_001798897.1">
    <property type="nucleotide sequence ID" value="XM_001798845.1"/>
</dbReference>
<keyword evidence="3" id="KW-1185">Reference proteome</keyword>
<sequence>MSDLQPPTGDQLDSPVIESGTLPSLADNTQVSQCEKKLDFTSISSKTFEVEEKA</sequence>
<dbReference type="VEuPathDB" id="FungiDB:JI435_085880"/>
<accession>A0A7U2F2T5</accession>